<evidence type="ECO:0000313" key="2">
    <source>
        <dbReference type="EMBL" id="WLQ40541.1"/>
    </source>
</evidence>
<name>A0ABY9I1X9_9ACTN</name>
<dbReference type="PROSITE" id="PS00455">
    <property type="entry name" value="AMP_BINDING"/>
    <property type="match status" value="1"/>
</dbReference>
<dbReference type="PANTHER" id="PTHR45527">
    <property type="entry name" value="NONRIBOSOMAL PEPTIDE SYNTHETASE"/>
    <property type="match status" value="1"/>
</dbReference>
<dbReference type="PANTHER" id="PTHR45527:SF1">
    <property type="entry name" value="FATTY ACID SYNTHASE"/>
    <property type="match status" value="1"/>
</dbReference>
<dbReference type="EMBL" id="CP120992">
    <property type="protein sequence ID" value="WLQ40541.1"/>
    <property type="molecule type" value="Genomic_DNA"/>
</dbReference>
<protein>
    <submittedName>
        <fullName evidence="2">AMP-binding protein</fullName>
    </submittedName>
</protein>
<gene>
    <name evidence="2" type="ORF">P8A22_11420</name>
</gene>
<evidence type="ECO:0000259" key="1">
    <source>
        <dbReference type="Pfam" id="PF00501"/>
    </source>
</evidence>
<dbReference type="Gene3D" id="3.30.300.30">
    <property type="match status" value="1"/>
</dbReference>
<dbReference type="SUPFAM" id="SSF56801">
    <property type="entry name" value="Acetyl-CoA synthetase-like"/>
    <property type="match status" value="1"/>
</dbReference>
<proteinExistence type="predicted"/>
<dbReference type="RefSeq" id="WP_306086903.1">
    <property type="nucleotide sequence ID" value="NZ_CP120992.1"/>
</dbReference>
<dbReference type="InterPro" id="IPR020845">
    <property type="entry name" value="AMP-binding_CS"/>
</dbReference>
<dbReference type="InterPro" id="IPR045851">
    <property type="entry name" value="AMP-bd_C_sf"/>
</dbReference>
<dbReference type="Proteomes" id="UP001229952">
    <property type="component" value="Chromosome"/>
</dbReference>
<organism evidence="2 3">
    <name type="scientific">Streptomyces laculatispora</name>
    <dbReference type="NCBI Taxonomy" id="887464"/>
    <lineage>
        <taxon>Bacteria</taxon>
        <taxon>Bacillati</taxon>
        <taxon>Actinomycetota</taxon>
        <taxon>Actinomycetes</taxon>
        <taxon>Kitasatosporales</taxon>
        <taxon>Streptomycetaceae</taxon>
        <taxon>Streptomyces</taxon>
    </lineage>
</organism>
<reference evidence="2 3" key="1">
    <citation type="submission" date="2023-03" db="EMBL/GenBank/DDBJ databases">
        <title>Isolation and description of six Streptomyces strains from soil environments, able to metabolize different microbial glucans.</title>
        <authorList>
            <person name="Widen T."/>
            <person name="Larsbrink J."/>
        </authorList>
    </citation>
    <scope>NUCLEOTIDE SEQUENCE [LARGE SCALE GENOMIC DNA]</scope>
    <source>
        <strain evidence="2 3">Mut2</strain>
    </source>
</reference>
<dbReference type="Gene3D" id="3.40.50.12780">
    <property type="entry name" value="N-terminal domain of ligase-like"/>
    <property type="match status" value="1"/>
</dbReference>
<dbReference type="Pfam" id="PF00501">
    <property type="entry name" value="AMP-binding"/>
    <property type="match status" value="1"/>
</dbReference>
<accession>A0ABY9I1X9</accession>
<dbReference type="InterPro" id="IPR000873">
    <property type="entry name" value="AMP-dep_synth/lig_dom"/>
</dbReference>
<feature type="domain" description="AMP-dependent synthetase/ligase" evidence="1">
    <location>
        <begin position="18"/>
        <end position="375"/>
    </location>
</feature>
<dbReference type="InterPro" id="IPR042099">
    <property type="entry name" value="ANL_N_sf"/>
</dbReference>
<sequence length="517" mass="55613">MDQTSAHALYDRFLRGLARSPHGVAIRAGDATLTYRELYDRALIWAGSLLAALPERPAAVGVLAGKGVDAYTGILACLFTGVPMVPLQPSFPVLRTLQMLEAAGAQALIVDAEAATVLEKLRAEGVGLPALLDGPAADGAEGRIVPDPVARLARPRPVAPDDTAYVLFTSGSTGRPKGVPVTHANGAHYFGLLDARYDFGPHDVFSQNFDLNFDCAMFDLFCAWGAGAALVPVPAGAYRDLPGFVAEQGITVWFSTPSVISLIRRTGRLVDGALPSLRWSFFAGEAVTCQDVTDWQQAAPGSAIENLYGPTELTITITRHRWSRETSPRIAVAGVVPIGPVHAGHAWMLLGADGEPDPSEGELCVAGPQLTAGYLDPADDAGRFLDRDGARYYRTGDRVRLGEEGQLLYLGRLDQQVQVRGVRIELAEIDAALRRCPGVEDGVAVPVPSEQGITLAAFHTGERVPPVVLARELSRTLPRAVLPQHFFHIAEFPLNTNRKIDRRALLRRAQELLGRTH</sequence>
<keyword evidence="3" id="KW-1185">Reference proteome</keyword>
<evidence type="ECO:0000313" key="3">
    <source>
        <dbReference type="Proteomes" id="UP001229952"/>
    </source>
</evidence>